<name>I3D4T6_9ARCH</name>
<keyword evidence="2" id="KW-1185">Reference proteome</keyword>
<sequence length="48" mass="5566">MGKGKEIEEHLDKIYLDLLDSGDSKKDYKRILSLDESIRFVGRIKKGK</sequence>
<dbReference type="RefSeq" id="WP_008297353.1">
    <property type="nucleotide sequence ID" value="NZ_AEXL02000024.1"/>
</dbReference>
<dbReference type="AlphaFoldDB" id="I3D4T6"/>
<dbReference type="Proteomes" id="UP000003423">
    <property type="component" value="Unassembled WGS sequence"/>
</dbReference>
<accession>I3D4T6</accession>
<gene>
    <name evidence="1" type="ORF">BD31_I1221</name>
</gene>
<evidence type="ECO:0000313" key="2">
    <source>
        <dbReference type="Proteomes" id="UP000003423"/>
    </source>
</evidence>
<organism evidence="1 2">
    <name type="scientific">Candidatus Nitrosopumilus salarius BD31</name>
    <dbReference type="NCBI Taxonomy" id="859350"/>
    <lineage>
        <taxon>Archaea</taxon>
        <taxon>Nitrososphaerota</taxon>
        <taxon>Nitrososphaeria</taxon>
        <taxon>Nitrosopumilales</taxon>
        <taxon>Nitrosopumilaceae</taxon>
        <taxon>Nitrosopumilus</taxon>
    </lineage>
</organism>
<evidence type="ECO:0000313" key="1">
    <source>
        <dbReference type="EMBL" id="EIJ66729.1"/>
    </source>
</evidence>
<proteinExistence type="predicted"/>
<dbReference type="EMBL" id="AEXL02000024">
    <property type="protein sequence ID" value="EIJ66729.1"/>
    <property type="molecule type" value="Genomic_DNA"/>
</dbReference>
<reference evidence="1 2" key="1">
    <citation type="journal article" date="2012" name="J. Bacteriol.">
        <title>Genome sequence of "Candidatus Nitrosopumilus salaria" BD31, an ammonia-oxidizing archaeon from the San Francisco Bay estuary.</title>
        <authorList>
            <person name="Mosier A.C."/>
            <person name="Allen E.E."/>
            <person name="Kim M."/>
            <person name="Ferriera S."/>
            <person name="Francis C.A."/>
        </authorList>
    </citation>
    <scope>NUCLEOTIDE SEQUENCE [LARGE SCALE GENOMIC DNA]</scope>
    <source>
        <strain evidence="1 2">BD31</strain>
    </source>
</reference>
<comment type="caution">
    <text evidence="1">The sequence shown here is derived from an EMBL/GenBank/DDBJ whole genome shotgun (WGS) entry which is preliminary data.</text>
</comment>
<protein>
    <submittedName>
        <fullName evidence="1">Uncharacterized protein</fullName>
    </submittedName>
</protein>
<dbReference type="PATRIC" id="fig|859350.6.peg.294"/>